<keyword evidence="3" id="KW-1185">Reference proteome</keyword>
<feature type="transmembrane region" description="Helical" evidence="1">
    <location>
        <begin position="79"/>
        <end position="99"/>
    </location>
</feature>
<accession>A0A1I0V8M7</accession>
<evidence type="ECO:0000313" key="2">
    <source>
        <dbReference type="EMBL" id="SFA72403.1"/>
    </source>
</evidence>
<dbReference type="STRING" id="871651.SAMN05421688_0384"/>
<gene>
    <name evidence="2" type="ORF">SAMN05421688_0384</name>
</gene>
<feature type="transmembrane region" description="Helical" evidence="1">
    <location>
        <begin position="111"/>
        <end position="130"/>
    </location>
</feature>
<evidence type="ECO:0000313" key="3">
    <source>
        <dbReference type="Proteomes" id="UP000198796"/>
    </source>
</evidence>
<sequence length="361" mass="39367">MLRRLTLRQFVVREKSVERIGGHRRSVGLIHFAIMAGPLLLFLLNERIVQDIGVPLLPVDASILRADLHYLEAAGRNRFLAGCLFMAVIVLVSLSFFAIELCGRLTRGTRIKALAVFGLVQIPIWSGIIAHHRAAETAWRSYHQLGDGVMERVLGMGSVPICDDGDRLFGLWPCEPVPGVQLFRVLLDMLNALSGAGVAALVLGMILCLARPTGHASLAERTYLIGRAQLASRRFLYMAGLLLSSGMFVTMSWMLWPVPLVEEAHRAAFREVINGLLLYAGVFYTLLIVLGFGPVILIQARRIDALAMEALYGEGDPPKIPALEAWKKEAGLAVNELQSLQALLAAGAPLITGFAGSFVPL</sequence>
<reference evidence="2 3" key="1">
    <citation type="submission" date="2016-10" db="EMBL/GenBank/DDBJ databases">
        <authorList>
            <person name="de Groot N.N."/>
        </authorList>
    </citation>
    <scope>NUCLEOTIDE SEQUENCE [LARGE SCALE GENOMIC DNA]</scope>
    <source>
        <strain evidence="2 3">DSM 29316</strain>
    </source>
</reference>
<keyword evidence="1" id="KW-0812">Transmembrane</keyword>
<organism evidence="2 3">
    <name type="scientific">Poseidonocella pacifica</name>
    <dbReference type="NCBI Taxonomy" id="871651"/>
    <lineage>
        <taxon>Bacteria</taxon>
        <taxon>Pseudomonadati</taxon>
        <taxon>Pseudomonadota</taxon>
        <taxon>Alphaproteobacteria</taxon>
        <taxon>Rhodobacterales</taxon>
        <taxon>Roseobacteraceae</taxon>
        <taxon>Poseidonocella</taxon>
    </lineage>
</organism>
<dbReference type="Proteomes" id="UP000198796">
    <property type="component" value="Unassembled WGS sequence"/>
</dbReference>
<dbReference type="EMBL" id="FOJU01000001">
    <property type="protein sequence ID" value="SFA72403.1"/>
    <property type="molecule type" value="Genomic_DNA"/>
</dbReference>
<keyword evidence="1" id="KW-1133">Transmembrane helix</keyword>
<protein>
    <submittedName>
        <fullName evidence="2">Uncharacterized protein</fullName>
    </submittedName>
</protein>
<feature type="transmembrane region" description="Helical" evidence="1">
    <location>
        <begin position="235"/>
        <end position="256"/>
    </location>
</feature>
<proteinExistence type="predicted"/>
<name>A0A1I0V8M7_9RHOB</name>
<keyword evidence="1" id="KW-0472">Membrane</keyword>
<feature type="transmembrane region" description="Helical" evidence="1">
    <location>
        <begin position="192"/>
        <end position="214"/>
    </location>
</feature>
<dbReference type="AlphaFoldDB" id="A0A1I0V8M7"/>
<feature type="transmembrane region" description="Helical" evidence="1">
    <location>
        <begin position="26"/>
        <end position="44"/>
    </location>
</feature>
<feature type="transmembrane region" description="Helical" evidence="1">
    <location>
        <begin position="276"/>
        <end position="298"/>
    </location>
</feature>
<evidence type="ECO:0000256" key="1">
    <source>
        <dbReference type="SAM" id="Phobius"/>
    </source>
</evidence>